<dbReference type="PANTHER" id="PTHR43591:SF110">
    <property type="entry name" value="RHODANESE DOMAIN-CONTAINING PROTEIN"/>
    <property type="match status" value="1"/>
</dbReference>
<dbReference type="SUPFAM" id="SSF53335">
    <property type="entry name" value="S-adenosyl-L-methionine-dependent methyltransferases"/>
    <property type="match status" value="1"/>
</dbReference>
<dbReference type="CDD" id="cd02440">
    <property type="entry name" value="AdoMet_MTases"/>
    <property type="match status" value="1"/>
</dbReference>
<comment type="caution">
    <text evidence="2">The sequence shown here is derived from an EMBL/GenBank/DDBJ whole genome shotgun (WGS) entry which is preliminary data.</text>
</comment>
<evidence type="ECO:0000259" key="1">
    <source>
        <dbReference type="Pfam" id="PF08241"/>
    </source>
</evidence>
<proteinExistence type="predicted"/>
<accession>A0ABU5QFX7</accession>
<dbReference type="Gene3D" id="3.40.50.150">
    <property type="entry name" value="Vaccinia Virus protein VP39"/>
    <property type="match status" value="1"/>
</dbReference>
<protein>
    <submittedName>
        <fullName evidence="2">Class I SAM-dependent methyltransferase</fullName>
        <ecNumber evidence="2">2.1.1.-</ecNumber>
    </submittedName>
</protein>
<feature type="domain" description="Methyltransferase type 11" evidence="1">
    <location>
        <begin position="71"/>
        <end position="156"/>
    </location>
</feature>
<keyword evidence="2" id="KW-0489">Methyltransferase</keyword>
<organism evidence="2 3">
    <name type="scientific">Arcicella rigui</name>
    <dbReference type="NCBI Taxonomy" id="797020"/>
    <lineage>
        <taxon>Bacteria</taxon>
        <taxon>Pseudomonadati</taxon>
        <taxon>Bacteroidota</taxon>
        <taxon>Cytophagia</taxon>
        <taxon>Cytophagales</taxon>
        <taxon>Flectobacillaceae</taxon>
        <taxon>Arcicella</taxon>
    </lineage>
</organism>
<evidence type="ECO:0000313" key="2">
    <source>
        <dbReference type="EMBL" id="MEA5141726.1"/>
    </source>
</evidence>
<dbReference type="PANTHER" id="PTHR43591">
    <property type="entry name" value="METHYLTRANSFERASE"/>
    <property type="match status" value="1"/>
</dbReference>
<keyword evidence="3" id="KW-1185">Reference proteome</keyword>
<keyword evidence="2" id="KW-0808">Transferase</keyword>
<dbReference type="GO" id="GO:0008168">
    <property type="term" value="F:methyltransferase activity"/>
    <property type="evidence" value="ECO:0007669"/>
    <property type="project" value="UniProtKB-KW"/>
</dbReference>
<evidence type="ECO:0000313" key="3">
    <source>
        <dbReference type="Proteomes" id="UP001302949"/>
    </source>
</evidence>
<name>A0ABU5QFX7_9BACT</name>
<sequence>MKNTVEKNSFEETSYLSHESWFAKQYPDQEKRLNTIRKWQKSIEQNTAEYWLHERLFALANPLISSKDHWLTVGDGYGFDANYFARKGCKVMATDIGGAFLPLVKEQKLIDDFSVENVEKLSFEDNSFDYVFCKEAYHHFPRAYLGVYEMIRVAKKAIILVEPQDPLTKMPLMLAIKNILDRFDPTILQKFWKNRYSFEEVGNYVFKLSDREMEKIAMGMNLPAIAFKGINNSYWKAGLDTETADARSAAFRKIQSKLRRDNLLCKLGILPYQVLSAVIFKTLPTQETISKLKNEGYLYYEFPKNPYL</sequence>
<dbReference type="Proteomes" id="UP001302949">
    <property type="component" value="Unassembled WGS sequence"/>
</dbReference>
<dbReference type="EMBL" id="JAYFUM010000031">
    <property type="protein sequence ID" value="MEA5141726.1"/>
    <property type="molecule type" value="Genomic_DNA"/>
</dbReference>
<reference evidence="2 3" key="1">
    <citation type="submission" date="2023-12" db="EMBL/GenBank/DDBJ databases">
        <title>Novel species of the genus Arcicella isolated from rivers.</title>
        <authorList>
            <person name="Lu H."/>
        </authorList>
    </citation>
    <scope>NUCLEOTIDE SEQUENCE [LARGE SCALE GENOMIC DNA]</scope>
    <source>
        <strain evidence="2 3">KCTC 23307</strain>
    </source>
</reference>
<dbReference type="RefSeq" id="WP_323298880.1">
    <property type="nucleotide sequence ID" value="NZ_JAYFUM010000031.1"/>
</dbReference>
<dbReference type="InterPro" id="IPR013216">
    <property type="entry name" value="Methyltransf_11"/>
</dbReference>
<dbReference type="EC" id="2.1.1.-" evidence="2"/>
<dbReference type="GO" id="GO:0032259">
    <property type="term" value="P:methylation"/>
    <property type="evidence" value="ECO:0007669"/>
    <property type="project" value="UniProtKB-KW"/>
</dbReference>
<dbReference type="Pfam" id="PF08241">
    <property type="entry name" value="Methyltransf_11"/>
    <property type="match status" value="1"/>
</dbReference>
<gene>
    <name evidence="2" type="ORF">VB248_21405</name>
</gene>
<dbReference type="InterPro" id="IPR029063">
    <property type="entry name" value="SAM-dependent_MTases_sf"/>
</dbReference>